<reference evidence="2 3" key="1">
    <citation type="journal article" date="2023" name="Int. J. Mol. Sci.">
        <title>De Novo Assembly and Annotation of 11 Diverse Shrub Willow (Salix) Genomes Reveals Novel Gene Organization in Sex-Linked Regions.</title>
        <authorList>
            <person name="Hyden B."/>
            <person name="Feng K."/>
            <person name="Yates T.B."/>
            <person name="Jawdy S."/>
            <person name="Cereghino C."/>
            <person name="Smart L.B."/>
            <person name="Muchero W."/>
        </authorList>
    </citation>
    <scope>NUCLEOTIDE SEQUENCE [LARGE SCALE GENOMIC DNA]</scope>
    <source>
        <tissue evidence="2">Shoot tip</tissue>
    </source>
</reference>
<evidence type="ECO:0000259" key="1">
    <source>
        <dbReference type="Pfam" id="PF24079"/>
    </source>
</evidence>
<dbReference type="AlphaFoldDB" id="A0AAD6P4W7"/>
<dbReference type="InterPro" id="IPR045189">
    <property type="entry name" value="UBR4-like"/>
</dbReference>
<dbReference type="GO" id="GO:0009926">
    <property type="term" value="P:auxin polar transport"/>
    <property type="evidence" value="ECO:0007669"/>
    <property type="project" value="TreeGrafter"/>
</dbReference>
<dbReference type="EMBL" id="JAPFFJ010000012">
    <property type="protein sequence ID" value="KAJ6416173.1"/>
    <property type="molecule type" value="Genomic_DNA"/>
</dbReference>
<dbReference type="Pfam" id="PF24079">
    <property type="entry name" value="UBR4"/>
    <property type="match status" value="1"/>
</dbReference>
<dbReference type="GO" id="GO:0009506">
    <property type="term" value="C:plasmodesma"/>
    <property type="evidence" value="ECO:0007669"/>
    <property type="project" value="TreeGrafter"/>
</dbReference>
<feature type="domain" description="E3 ubiquitin-protein ligase UBR4-like" evidence="1">
    <location>
        <begin position="1"/>
        <end position="71"/>
    </location>
</feature>
<dbReference type="InterPro" id="IPR056530">
    <property type="entry name" value="UBR4-like_dom"/>
</dbReference>
<dbReference type="PANTHER" id="PTHR21725">
    <property type="entry name" value="E3 UBIQUITIN-PROTEIN LIGASE UBR4"/>
    <property type="match status" value="1"/>
</dbReference>
<evidence type="ECO:0000313" key="2">
    <source>
        <dbReference type="EMBL" id="KAJ6416173.1"/>
    </source>
</evidence>
<comment type="caution">
    <text evidence="2">The sequence shown here is derived from an EMBL/GenBank/DDBJ whole genome shotgun (WGS) entry which is preliminary data.</text>
</comment>
<organism evidence="2 3">
    <name type="scientific">Salix udensis</name>
    <dbReference type="NCBI Taxonomy" id="889485"/>
    <lineage>
        <taxon>Eukaryota</taxon>
        <taxon>Viridiplantae</taxon>
        <taxon>Streptophyta</taxon>
        <taxon>Embryophyta</taxon>
        <taxon>Tracheophyta</taxon>
        <taxon>Spermatophyta</taxon>
        <taxon>Magnoliopsida</taxon>
        <taxon>eudicotyledons</taxon>
        <taxon>Gunneridae</taxon>
        <taxon>Pentapetalae</taxon>
        <taxon>rosids</taxon>
        <taxon>fabids</taxon>
        <taxon>Malpighiales</taxon>
        <taxon>Salicaceae</taxon>
        <taxon>Saliceae</taxon>
        <taxon>Salix</taxon>
    </lineage>
</organism>
<evidence type="ECO:0000313" key="3">
    <source>
        <dbReference type="Proteomes" id="UP001162972"/>
    </source>
</evidence>
<keyword evidence="3" id="KW-1185">Reference proteome</keyword>
<proteinExistence type="predicted"/>
<name>A0AAD6P4W7_9ROSI</name>
<accession>A0AAD6P4W7</accession>
<gene>
    <name evidence="2" type="ORF">OIU84_004883</name>
</gene>
<dbReference type="GO" id="GO:0005829">
    <property type="term" value="C:cytosol"/>
    <property type="evidence" value="ECO:0007669"/>
    <property type="project" value="TreeGrafter"/>
</dbReference>
<dbReference type="Proteomes" id="UP001162972">
    <property type="component" value="Chromosome 3"/>
</dbReference>
<sequence length="256" mass="28980">MAKPSFTFDSMENDEDMKRGWAAIELESENAHRRYQQLLGFKKPLLKIVSSIGENEMDSQQKDSVQQMMVSLARDRHCSDTHKEQGTGKSVSAAQLKDENNSSGIGSLSVFSGKKEHHILILSERRYKVSQTVKGLGQRSRSQRNEYLVLKYGLRWKRRASRTSKGGLFAFELGSWVTEFVLSACSQSIRSKMCMLINLLCARSSSRRFRLLNLSMALLQATLAAGESAAEYFELLFKMVASEDARSVLDRARMFN</sequence>
<protein>
    <recommendedName>
        <fullName evidence="1">E3 ubiquitin-protein ligase UBR4-like domain-containing protein</fullName>
    </recommendedName>
</protein>
<dbReference type="PANTHER" id="PTHR21725:SF1">
    <property type="entry name" value="E3 UBIQUITIN-PROTEIN LIGASE UBR4"/>
    <property type="match status" value="1"/>
</dbReference>